<feature type="domain" description="Exonuclease" evidence="1">
    <location>
        <begin position="3"/>
        <end position="171"/>
    </location>
</feature>
<comment type="caution">
    <text evidence="2">The sequence shown here is derived from an EMBL/GenBank/DDBJ whole genome shotgun (WGS) entry which is preliminary data.</text>
</comment>
<dbReference type="Gene3D" id="3.30.420.10">
    <property type="entry name" value="Ribonuclease H-like superfamily/Ribonuclease H"/>
    <property type="match status" value="1"/>
</dbReference>
<gene>
    <name evidence="2" type="ORF">BBK15_09120</name>
</gene>
<dbReference type="GO" id="GO:0003676">
    <property type="term" value="F:nucleic acid binding"/>
    <property type="evidence" value="ECO:0007669"/>
    <property type="project" value="InterPro"/>
</dbReference>
<name>A0A1E7XY78_BIFAD</name>
<dbReference type="Proteomes" id="UP000175684">
    <property type="component" value="Unassembled WGS sequence"/>
</dbReference>
<dbReference type="InterPro" id="IPR036397">
    <property type="entry name" value="RNaseH_sf"/>
</dbReference>
<dbReference type="OrthoDB" id="3240518at2"/>
<dbReference type="EMBL" id="MAXD01000011">
    <property type="protein sequence ID" value="OFA33794.1"/>
    <property type="molecule type" value="Genomic_DNA"/>
</dbReference>
<evidence type="ECO:0000313" key="3">
    <source>
        <dbReference type="Proteomes" id="UP000175684"/>
    </source>
</evidence>
<dbReference type="AlphaFoldDB" id="A0A1E7XY78"/>
<dbReference type="RefSeq" id="WP_070122937.1">
    <property type="nucleotide sequence ID" value="NZ_JBCOYQ010000015.1"/>
</dbReference>
<organism evidence="2 3">
    <name type="scientific">Bifidobacterium adolescentis</name>
    <dbReference type="NCBI Taxonomy" id="1680"/>
    <lineage>
        <taxon>Bacteria</taxon>
        <taxon>Bacillati</taxon>
        <taxon>Actinomycetota</taxon>
        <taxon>Actinomycetes</taxon>
        <taxon>Bifidobacteriales</taxon>
        <taxon>Bifidobacteriaceae</taxon>
        <taxon>Bifidobacterium</taxon>
    </lineage>
</organism>
<dbReference type="InterPro" id="IPR013520">
    <property type="entry name" value="Ribonucl_H"/>
</dbReference>
<dbReference type="GO" id="GO:0004527">
    <property type="term" value="F:exonuclease activity"/>
    <property type="evidence" value="ECO:0007669"/>
    <property type="project" value="UniProtKB-ARBA"/>
</dbReference>
<dbReference type="InterPro" id="IPR012337">
    <property type="entry name" value="RNaseH-like_sf"/>
</dbReference>
<proteinExistence type="predicted"/>
<dbReference type="Pfam" id="PF00929">
    <property type="entry name" value="RNase_T"/>
    <property type="match status" value="1"/>
</dbReference>
<protein>
    <recommendedName>
        <fullName evidence="1">Exonuclease domain-containing protein</fullName>
    </recommendedName>
</protein>
<dbReference type="SUPFAM" id="SSF53098">
    <property type="entry name" value="Ribonuclease H-like"/>
    <property type="match status" value="1"/>
</dbReference>
<dbReference type="SMART" id="SM00479">
    <property type="entry name" value="EXOIII"/>
    <property type="match status" value="1"/>
</dbReference>
<reference evidence="2 3" key="1">
    <citation type="submission" date="2016-07" db="EMBL/GenBank/DDBJ databases">
        <title>Draft Genome Sequence of Bifidobacterium adolescentis strain Km 4.</title>
        <authorList>
            <person name="Danilenko V.N."/>
        </authorList>
    </citation>
    <scope>NUCLEOTIDE SEQUENCE [LARGE SCALE GENOMIC DNA]</scope>
    <source>
        <strain evidence="2 3">Km 4</strain>
    </source>
</reference>
<sequence>MDTLLWIDVETTGLDPDSDALLEIGMLYTDGGLHPIDAPLDLVLRWDGTPDDFIKGMHGPNGLLDACRHGLEPKEAYRLAGEYAHRREALVAGSTVRFDRGMLDAHDPRILAGLGHRSLDVSALDEAARLWNPACRNARPERTTDHRCLHCLDDSIRLARHYRTLMEDACTASRND</sequence>
<evidence type="ECO:0000313" key="2">
    <source>
        <dbReference type="EMBL" id="OFA33794.1"/>
    </source>
</evidence>
<accession>A0A1E7XY78</accession>
<evidence type="ECO:0000259" key="1">
    <source>
        <dbReference type="SMART" id="SM00479"/>
    </source>
</evidence>